<evidence type="ECO:0000256" key="7">
    <source>
        <dbReference type="ARBA" id="ARBA00019179"/>
    </source>
</evidence>
<evidence type="ECO:0000256" key="1">
    <source>
        <dbReference type="ARBA" id="ARBA00000077"/>
    </source>
</evidence>
<reference evidence="18 19" key="1">
    <citation type="submission" date="2018-10" db="EMBL/GenBank/DDBJ databases">
        <authorList>
            <person name="Grouzdev D.S."/>
            <person name="Krutkina M.S."/>
            <person name="Tourova T.P."/>
            <person name="Nazina T.N."/>
        </authorList>
    </citation>
    <scope>NUCLEOTIDE SEQUENCE [LARGE SCALE GENOMIC DNA]</scope>
    <source>
        <strain evidence="18 19">435</strain>
    </source>
</reference>
<proteinExistence type="inferred from homology"/>
<keyword evidence="13 14" id="KW-0464">Manganese</keyword>
<sequence length="201" mass="22120">MDSLESWYRYEEELLYQGYSLVAGVDEAGRGPLAGPVVAAAVILPGRVFLPGLNDSKKVSPERREDLAHRIKQVALDWAIGISTVNEIELLNIHFASLLAMRRAVQGLSVVPQFLLVDGRFPLNLSLPQRALVGGDASSASIAAASILAKVTRDQLMQVCHHLYPQYGFDRHKGYPTSAHRQALARWGPCPLHRASFRGVR</sequence>
<comment type="cofactor">
    <cofactor evidence="14 15">
        <name>Mn(2+)</name>
        <dbReference type="ChEBI" id="CHEBI:29035"/>
    </cofactor>
    <cofactor evidence="14 15">
        <name>Mg(2+)</name>
        <dbReference type="ChEBI" id="CHEBI:18420"/>
    </cofactor>
    <text evidence="14 15">Manganese or magnesium. Binds 1 divalent metal ion per monomer in the absence of substrate. May bind a second metal ion after substrate binding.</text>
</comment>
<dbReference type="OrthoDB" id="9803420at2"/>
<dbReference type="NCBIfam" id="NF000594">
    <property type="entry name" value="PRK00015.1-1"/>
    <property type="match status" value="1"/>
</dbReference>
<dbReference type="GO" id="GO:0005737">
    <property type="term" value="C:cytoplasm"/>
    <property type="evidence" value="ECO:0007669"/>
    <property type="project" value="UniProtKB-SubCell"/>
</dbReference>
<evidence type="ECO:0000256" key="11">
    <source>
        <dbReference type="ARBA" id="ARBA00022759"/>
    </source>
</evidence>
<accession>A0A494X0F2</accession>
<evidence type="ECO:0000256" key="5">
    <source>
        <dbReference type="ARBA" id="ARBA00007383"/>
    </source>
</evidence>
<keyword evidence="11 14" id="KW-0255">Endonuclease</keyword>
<dbReference type="Pfam" id="PF01351">
    <property type="entry name" value="RNase_HII"/>
    <property type="match status" value="1"/>
</dbReference>
<dbReference type="Gene3D" id="3.30.420.10">
    <property type="entry name" value="Ribonuclease H-like superfamily/Ribonuclease H"/>
    <property type="match status" value="1"/>
</dbReference>
<dbReference type="EMBL" id="RBWE01000001">
    <property type="protein sequence ID" value="RKO66625.1"/>
    <property type="molecule type" value="Genomic_DNA"/>
</dbReference>
<evidence type="ECO:0000256" key="3">
    <source>
        <dbReference type="ARBA" id="ARBA00004065"/>
    </source>
</evidence>
<feature type="binding site" evidence="14 15">
    <location>
        <position position="27"/>
    </location>
    <ligand>
        <name>a divalent metal cation</name>
        <dbReference type="ChEBI" id="CHEBI:60240"/>
    </ligand>
</feature>
<protein>
    <recommendedName>
        <fullName evidence="7 14">Ribonuclease HII</fullName>
        <shortName evidence="14">RNase HII</shortName>
        <ecNumber evidence="6 14">3.1.26.4</ecNumber>
    </recommendedName>
</protein>
<dbReference type="InterPro" id="IPR012337">
    <property type="entry name" value="RNaseH-like_sf"/>
</dbReference>
<dbReference type="FunFam" id="3.30.420.10:FF:000006">
    <property type="entry name" value="Ribonuclease HII"/>
    <property type="match status" value="1"/>
</dbReference>
<evidence type="ECO:0000313" key="19">
    <source>
        <dbReference type="Proteomes" id="UP000271256"/>
    </source>
</evidence>
<dbReference type="AlphaFoldDB" id="A0A494X0F2"/>
<dbReference type="PANTHER" id="PTHR10954:SF18">
    <property type="entry name" value="RIBONUCLEASE HII"/>
    <property type="match status" value="1"/>
</dbReference>
<gene>
    <name evidence="14" type="primary">rnhB</name>
    <name evidence="18" type="ORF">D7024_06480</name>
</gene>
<keyword evidence="19" id="KW-1185">Reference proteome</keyword>
<dbReference type="GO" id="GO:0032299">
    <property type="term" value="C:ribonuclease H2 complex"/>
    <property type="evidence" value="ECO:0007669"/>
    <property type="project" value="TreeGrafter"/>
</dbReference>
<comment type="similarity">
    <text evidence="5 14 16">Belongs to the RNase HII family.</text>
</comment>
<comment type="catalytic activity">
    <reaction evidence="1 14 15 16">
        <text>Endonucleolytic cleavage to 5'-phosphomonoester.</text>
        <dbReference type="EC" id="3.1.26.4"/>
    </reaction>
</comment>
<keyword evidence="10 14" id="KW-0479">Metal-binding</keyword>
<dbReference type="SUPFAM" id="SSF53098">
    <property type="entry name" value="Ribonuclease H-like"/>
    <property type="match status" value="1"/>
</dbReference>
<evidence type="ECO:0000256" key="10">
    <source>
        <dbReference type="ARBA" id="ARBA00022723"/>
    </source>
</evidence>
<evidence type="ECO:0000313" key="18">
    <source>
        <dbReference type="EMBL" id="RKO66625.1"/>
    </source>
</evidence>
<keyword evidence="8 14" id="KW-0963">Cytoplasm</keyword>
<comment type="function">
    <text evidence="3 14 16">Endonuclease that specifically degrades the RNA of RNA-DNA hybrids.</text>
</comment>
<evidence type="ECO:0000256" key="15">
    <source>
        <dbReference type="PROSITE-ProRule" id="PRU01319"/>
    </source>
</evidence>
<feature type="domain" description="RNase H type-2" evidence="17">
    <location>
        <begin position="20"/>
        <end position="201"/>
    </location>
</feature>
<evidence type="ECO:0000256" key="9">
    <source>
        <dbReference type="ARBA" id="ARBA00022722"/>
    </source>
</evidence>
<dbReference type="InterPro" id="IPR001352">
    <property type="entry name" value="RNase_HII/HIII"/>
</dbReference>
<dbReference type="GO" id="GO:0003723">
    <property type="term" value="F:RNA binding"/>
    <property type="evidence" value="ECO:0007669"/>
    <property type="project" value="UniProtKB-UniRule"/>
</dbReference>
<comment type="caution">
    <text evidence="18">The sequence shown here is derived from an EMBL/GenBank/DDBJ whole genome shotgun (WGS) entry which is preliminary data.</text>
</comment>
<dbReference type="EC" id="3.1.26.4" evidence="6 14"/>
<dbReference type="NCBIfam" id="NF000595">
    <property type="entry name" value="PRK00015.1-3"/>
    <property type="match status" value="1"/>
</dbReference>
<dbReference type="GO" id="GO:0004523">
    <property type="term" value="F:RNA-DNA hybrid ribonuclease activity"/>
    <property type="evidence" value="ECO:0007669"/>
    <property type="project" value="UniProtKB-UniRule"/>
</dbReference>
<evidence type="ECO:0000256" key="4">
    <source>
        <dbReference type="ARBA" id="ARBA00004496"/>
    </source>
</evidence>
<evidence type="ECO:0000256" key="2">
    <source>
        <dbReference type="ARBA" id="ARBA00001946"/>
    </source>
</evidence>
<dbReference type="GO" id="GO:0043137">
    <property type="term" value="P:DNA replication, removal of RNA primer"/>
    <property type="evidence" value="ECO:0007669"/>
    <property type="project" value="TreeGrafter"/>
</dbReference>
<keyword evidence="9 14" id="KW-0540">Nuclease</keyword>
<dbReference type="GO" id="GO:0030145">
    <property type="term" value="F:manganese ion binding"/>
    <property type="evidence" value="ECO:0007669"/>
    <property type="project" value="UniProtKB-UniRule"/>
</dbReference>
<dbReference type="PANTHER" id="PTHR10954">
    <property type="entry name" value="RIBONUCLEASE H2 SUBUNIT A"/>
    <property type="match status" value="1"/>
</dbReference>
<dbReference type="HAMAP" id="MF_00052_B">
    <property type="entry name" value="RNase_HII_B"/>
    <property type="match status" value="1"/>
</dbReference>
<dbReference type="InterPro" id="IPR036397">
    <property type="entry name" value="RNaseH_sf"/>
</dbReference>
<keyword evidence="12 14" id="KW-0378">Hydrolase</keyword>
<dbReference type="InterPro" id="IPR024567">
    <property type="entry name" value="RNase_HII/HIII_dom"/>
</dbReference>
<feature type="binding site" evidence="14 15">
    <location>
        <position position="26"/>
    </location>
    <ligand>
        <name>a divalent metal cation</name>
        <dbReference type="ChEBI" id="CHEBI:60240"/>
    </ligand>
</feature>
<feature type="binding site" evidence="14 15">
    <location>
        <position position="118"/>
    </location>
    <ligand>
        <name>a divalent metal cation</name>
        <dbReference type="ChEBI" id="CHEBI:60240"/>
    </ligand>
</feature>
<dbReference type="Proteomes" id="UP000271256">
    <property type="component" value="Unassembled WGS sequence"/>
</dbReference>
<evidence type="ECO:0000259" key="17">
    <source>
        <dbReference type="PROSITE" id="PS51975"/>
    </source>
</evidence>
<comment type="subcellular location">
    <subcellularLocation>
        <location evidence="4 14">Cytoplasm</location>
    </subcellularLocation>
</comment>
<dbReference type="GO" id="GO:0006298">
    <property type="term" value="P:mismatch repair"/>
    <property type="evidence" value="ECO:0007669"/>
    <property type="project" value="TreeGrafter"/>
</dbReference>
<evidence type="ECO:0000256" key="12">
    <source>
        <dbReference type="ARBA" id="ARBA00022801"/>
    </source>
</evidence>
<name>A0A494X0F2_9FIRM</name>
<dbReference type="PROSITE" id="PS51975">
    <property type="entry name" value="RNASE_H_2"/>
    <property type="match status" value="1"/>
</dbReference>
<dbReference type="CDD" id="cd07182">
    <property type="entry name" value="RNase_HII_bacteria_HII_like"/>
    <property type="match status" value="1"/>
</dbReference>
<evidence type="ECO:0000256" key="14">
    <source>
        <dbReference type="HAMAP-Rule" id="MF_00052"/>
    </source>
</evidence>
<organism evidence="18 19">
    <name type="scientific">Desulfofundulus salinus</name>
    <dbReference type="NCBI Taxonomy" id="2419843"/>
    <lineage>
        <taxon>Bacteria</taxon>
        <taxon>Bacillati</taxon>
        <taxon>Bacillota</taxon>
        <taxon>Clostridia</taxon>
        <taxon>Eubacteriales</taxon>
        <taxon>Peptococcaceae</taxon>
        <taxon>Desulfofundulus</taxon>
    </lineage>
</organism>
<dbReference type="InterPro" id="IPR022898">
    <property type="entry name" value="RNase_HII"/>
</dbReference>
<evidence type="ECO:0000256" key="16">
    <source>
        <dbReference type="RuleBase" id="RU003515"/>
    </source>
</evidence>
<evidence type="ECO:0000256" key="8">
    <source>
        <dbReference type="ARBA" id="ARBA00022490"/>
    </source>
</evidence>
<comment type="cofactor">
    <cofactor evidence="2">
        <name>Mg(2+)</name>
        <dbReference type="ChEBI" id="CHEBI:18420"/>
    </cofactor>
</comment>
<evidence type="ECO:0000256" key="6">
    <source>
        <dbReference type="ARBA" id="ARBA00012180"/>
    </source>
</evidence>
<dbReference type="RefSeq" id="WP_121451057.1">
    <property type="nucleotide sequence ID" value="NZ_RBWE01000001.1"/>
</dbReference>
<evidence type="ECO:0000256" key="13">
    <source>
        <dbReference type="ARBA" id="ARBA00023211"/>
    </source>
</evidence>